<proteinExistence type="predicted"/>
<gene>
    <name evidence="1" type="ORF">G6321_00043175</name>
</gene>
<name>A0A9X9YND0_9BRAD</name>
<sequence length="154" mass="16904">MTAPFQCVKSTEKALASRAVPHMGARSSLKSVALWFDDSKIKAVESRFAELRQLDPNKSMSEAEIAAMIRAVPSVREEVMTRATEIIKDTLGENQQGAARRLSSRLASDAALKKLLRYVAWRGDVTVERATSSWIRRAVGMITTDCSPDASFGS</sequence>
<reference evidence="1 2" key="2">
    <citation type="journal article" date="2022" name="Int. J. Syst. Evol. Microbiol.">
        <title>Strains of Bradyrhizobium barranii sp. nov. associated with legumes native to Canada are symbionts of soybeans and belong to different subspecies (subsp. barranii subsp. nov. and subsp. apii subsp. nov.) and symbiovars (sv. glycinearum and sv. septentrionale).</title>
        <authorList>
            <person name="Bromfield E.S.P."/>
            <person name="Cloutier S."/>
            <person name="Wasai-Hara S."/>
            <person name="Minamisawa K."/>
        </authorList>
    </citation>
    <scope>NUCLEOTIDE SEQUENCE [LARGE SCALE GENOMIC DNA]</scope>
    <source>
        <strain evidence="1 2">323S2</strain>
    </source>
</reference>
<evidence type="ECO:0000313" key="2">
    <source>
        <dbReference type="Proteomes" id="UP000564836"/>
    </source>
</evidence>
<organism evidence="1 2">
    <name type="scientific">Bradyrhizobium barranii subsp. barranii</name>
    <dbReference type="NCBI Taxonomy" id="2823807"/>
    <lineage>
        <taxon>Bacteria</taxon>
        <taxon>Pseudomonadati</taxon>
        <taxon>Pseudomonadota</taxon>
        <taxon>Alphaproteobacteria</taxon>
        <taxon>Hyphomicrobiales</taxon>
        <taxon>Nitrobacteraceae</taxon>
        <taxon>Bradyrhizobium</taxon>
        <taxon>Bradyrhizobium barranii</taxon>
    </lineage>
</organism>
<dbReference type="Proteomes" id="UP000564836">
    <property type="component" value="Chromosome"/>
</dbReference>
<dbReference type="AlphaFoldDB" id="A0A9X9YND0"/>
<accession>A0A9X9YND0</accession>
<reference evidence="1 2" key="1">
    <citation type="journal article" date="2017" name="Syst. Appl. Microbiol.">
        <title>Soybeans inoculated with root zone soils of Canadian native legumes harbour diverse and novel Bradyrhizobium spp. that possess agricultural potential.</title>
        <authorList>
            <person name="Bromfield E.S.P."/>
            <person name="Cloutier S."/>
            <person name="Tambong J.T."/>
            <person name="Tran Thi T.V."/>
        </authorList>
    </citation>
    <scope>NUCLEOTIDE SEQUENCE [LARGE SCALE GENOMIC DNA]</scope>
    <source>
        <strain evidence="1 2">323S2</strain>
    </source>
</reference>
<dbReference type="RefSeq" id="WP_224516912.1">
    <property type="nucleotide sequence ID" value="NZ_CP088280.1"/>
</dbReference>
<evidence type="ECO:0000313" key="1">
    <source>
        <dbReference type="EMBL" id="UGX92435.1"/>
    </source>
</evidence>
<dbReference type="EMBL" id="CP088280">
    <property type="protein sequence ID" value="UGX92435.1"/>
    <property type="molecule type" value="Genomic_DNA"/>
</dbReference>
<protein>
    <submittedName>
        <fullName evidence="1">Uncharacterized protein</fullName>
    </submittedName>
</protein>